<keyword evidence="3" id="KW-1185">Reference proteome</keyword>
<sequence>MGMSYLLAMMLLSLYFVYGQIHPVPITTAGPDDYILGHSGYHFQPIPKVFFHDTNRILSYFFEKPMKPRIIGKEYEYDPLFWKLRQAVYDKFRVREKRFLDHGLFPFIGWLQQKLVGVATTSDLDDLRVSSKNLSEYIEKLREVLKSQSSILHHLIGKQTEISNEFNALLTAYRDIVVNITDHMDAKFQIAYGMIQATTDNINHNYLATLESMIIARYNYAISQLDIGYTACREGKIPETLFSPSKLKSILRTIASDLKDTSFTISIPISEIHWFYELDLCYCKKEKDGIQLLIAIPVRFKKHQWTLEEVQLLPIRVNGENYFYPGKKRQELLVNNTHLITIQERSVDCVTSQARTLAGCLVQVISFDIVSPESCLYAVRVGLDIKAYKEKCLLTRSRDPEPIWYQVNYTHWIYSGQQLNITIKRFDGSYNRLISLGGDQTSSIISLPCNYYSPNLTLSSLVSYENCIDTLTPVYHYLVSLHHINYDLLQLPGKSLYTPFHLSKEFLNQSFSLNLSDFSDDEKLLQTIERRLKDPVPVVEWSSPYHSIWTYLTYGIIIIVIVIFICIFRKCSKNASVPAIVMSRIQGAHAFEVPQWTIVGFDLVYLILILVALIIIMYWIRKILKKMSCHHIKTKQLRSSSSYHIDLAVLDPKHEIIIGLKNVTYPGYLLHYDQIPGFVSSSGKILSVEGFSKITCGNGTEIEVNGIYIMPNELSIDRSAAILRFPSFGI</sequence>
<accession>A0A7U3NUW5</accession>
<dbReference type="RefSeq" id="YP_010798609.1">
    <property type="nucleotide sequence ID" value="NC_076502.1"/>
</dbReference>
<dbReference type="KEGG" id="vg:80536855"/>
<dbReference type="GeneID" id="80536855"/>
<feature type="transmembrane region" description="Helical" evidence="1">
    <location>
        <begin position="548"/>
        <end position="568"/>
    </location>
</feature>
<evidence type="ECO:0000256" key="1">
    <source>
        <dbReference type="SAM" id="Phobius"/>
    </source>
</evidence>
<dbReference type="Proteomes" id="UP000683173">
    <property type="component" value="Segment"/>
</dbReference>
<feature type="transmembrane region" description="Helical" evidence="1">
    <location>
        <begin position="603"/>
        <end position="620"/>
    </location>
</feature>
<keyword evidence="1" id="KW-0812">Transmembrane</keyword>
<organism evidence="2">
    <name type="scientific">megalopteran chu-related virus 119</name>
    <dbReference type="NCBI Taxonomy" id="2847847"/>
    <lineage>
        <taxon>Viruses</taxon>
        <taxon>Riboviria</taxon>
        <taxon>Orthornavirae</taxon>
        <taxon>Negarnaviricota</taxon>
        <taxon>Haploviricotina</taxon>
        <taxon>Monjiviricetes</taxon>
        <taxon>Jingchuvirales</taxon>
        <taxon>Crepuscuviridae</taxon>
        <taxon>Aqualaruvirus</taxon>
        <taxon>Aqualaruvirus sialis</taxon>
    </lineage>
</organism>
<evidence type="ECO:0000313" key="2">
    <source>
        <dbReference type="EMBL" id="QPB73984.1"/>
    </source>
</evidence>
<evidence type="ECO:0000313" key="3">
    <source>
        <dbReference type="Proteomes" id="UP000683173"/>
    </source>
</evidence>
<protein>
    <submittedName>
        <fullName evidence="2">Glycoprotein</fullName>
    </submittedName>
</protein>
<reference evidence="2" key="2">
    <citation type="submission" date="2020-09" db="EMBL/GenBank/DDBJ databases">
        <authorList>
            <person name="Kaefer S."/>
            <person name="Paraskevopoulou S."/>
            <person name="Zirkel F."/>
            <person name="Wieseke N."/>
            <person name="Donath A."/>
            <person name="Petersen M."/>
            <person name="Jones T.C."/>
            <person name="Liu S."/>
            <person name="Zhou X."/>
            <person name="Middendorf M."/>
            <person name="Junglen S."/>
            <person name="Misof B."/>
            <person name="Drosten C."/>
        </authorList>
    </citation>
    <scope>NUCLEOTIDE SEQUENCE</scope>
    <source>
        <strain evidence="2">OKIAV119</strain>
    </source>
</reference>
<keyword evidence="1" id="KW-1133">Transmembrane helix</keyword>
<reference evidence="2" key="1">
    <citation type="journal article" date="2019" name="PLoS Pathog.">
        <title>Re-assessing the diversity of negative strand RNA viruses in insects.</title>
        <authorList>
            <person name="Kafer S."/>
            <person name="Paraskevopoulou S."/>
            <person name="Zirkel F."/>
            <person name="Wieseke N."/>
            <person name="Donath A."/>
            <person name="Petersen M."/>
            <person name="Jones T.C."/>
            <person name="Liu S."/>
            <person name="Zhou X."/>
            <person name="Middendorf M."/>
            <person name="Junglen S."/>
            <person name="Misof B."/>
            <person name="Drosten C."/>
        </authorList>
    </citation>
    <scope>NUCLEOTIDE SEQUENCE</scope>
    <source>
        <strain evidence="2">OKIAV119</strain>
    </source>
</reference>
<proteinExistence type="predicted"/>
<keyword evidence="1" id="KW-0472">Membrane</keyword>
<name>A0A7U3NUW5_9VIRU</name>
<dbReference type="EMBL" id="MW039261">
    <property type="protein sequence ID" value="QPB73984.1"/>
    <property type="molecule type" value="Viral_cRNA"/>
</dbReference>